<dbReference type="Proteomes" id="UP000476696">
    <property type="component" value="Unassembled WGS sequence"/>
</dbReference>
<proteinExistence type="inferred from homology"/>
<comment type="caution">
    <text evidence="10">The sequence shown here is derived from an EMBL/GenBank/DDBJ whole genome shotgun (WGS) entry which is preliminary data.</text>
</comment>
<feature type="transmembrane region" description="Helical" evidence="8">
    <location>
        <begin position="191"/>
        <end position="210"/>
    </location>
</feature>
<dbReference type="InterPro" id="IPR000620">
    <property type="entry name" value="EamA_dom"/>
</dbReference>
<feature type="transmembrane region" description="Helical" evidence="8">
    <location>
        <begin position="222"/>
        <end position="241"/>
    </location>
</feature>
<dbReference type="Gene3D" id="1.10.3730.20">
    <property type="match status" value="1"/>
</dbReference>
<feature type="transmembrane region" description="Helical" evidence="8">
    <location>
        <begin position="126"/>
        <end position="146"/>
    </location>
</feature>
<gene>
    <name evidence="10" type="ORF">GW579_15785</name>
</gene>
<evidence type="ECO:0000256" key="2">
    <source>
        <dbReference type="ARBA" id="ARBA00009853"/>
    </source>
</evidence>
<dbReference type="InterPro" id="IPR050638">
    <property type="entry name" value="AA-Vitamin_Transporters"/>
</dbReference>
<feature type="domain" description="EamA" evidence="9">
    <location>
        <begin position="160"/>
        <end position="295"/>
    </location>
</feature>
<keyword evidence="4 8" id="KW-0812">Transmembrane</keyword>
<accession>A0A6M2B6P2</accession>
<evidence type="ECO:0000256" key="3">
    <source>
        <dbReference type="ARBA" id="ARBA00022475"/>
    </source>
</evidence>
<dbReference type="EMBL" id="JAADJS010000003">
    <property type="protein sequence ID" value="NGX88539.1"/>
    <property type="molecule type" value="Genomic_DNA"/>
</dbReference>
<reference evidence="10 11" key="2">
    <citation type="submission" date="2020-03" db="EMBL/GenBank/DDBJ databases">
        <title>Rahnella aceri sp. nov., isoated from traditional Jeju Makgeolli.</title>
        <authorList>
            <person name="Kim I.S."/>
            <person name="Jeon D."/>
        </authorList>
    </citation>
    <scope>NUCLEOTIDE SEQUENCE [LARGE SCALE GENOMIC DNA]</scope>
    <source>
        <strain evidence="10 11">Lac-M11</strain>
    </source>
</reference>
<dbReference type="SUPFAM" id="SSF103481">
    <property type="entry name" value="Multidrug resistance efflux transporter EmrE"/>
    <property type="match status" value="2"/>
</dbReference>
<comment type="subcellular location">
    <subcellularLocation>
        <location evidence="1">Cell membrane</location>
        <topology evidence="1">Multi-pass membrane protein</topology>
    </subcellularLocation>
</comment>
<evidence type="ECO:0000313" key="11">
    <source>
        <dbReference type="Proteomes" id="UP000476696"/>
    </source>
</evidence>
<evidence type="ECO:0000259" key="9">
    <source>
        <dbReference type="Pfam" id="PF00892"/>
    </source>
</evidence>
<protein>
    <recommendedName>
        <fullName evidence="7">Threonine/homoserine exporter RhtA</fullName>
    </recommendedName>
</protein>
<feature type="domain" description="EamA" evidence="9">
    <location>
        <begin position="14"/>
        <end position="143"/>
    </location>
</feature>
<dbReference type="AlphaFoldDB" id="A0A6M2B6P2"/>
<feature type="transmembrane region" description="Helical" evidence="8">
    <location>
        <begin position="7"/>
        <end position="24"/>
    </location>
</feature>
<evidence type="ECO:0000256" key="7">
    <source>
        <dbReference type="ARBA" id="ARBA00040595"/>
    </source>
</evidence>
<reference evidence="10 11" key="1">
    <citation type="submission" date="2020-01" db="EMBL/GenBank/DDBJ databases">
        <authorList>
            <person name="Lee S.D."/>
        </authorList>
    </citation>
    <scope>NUCLEOTIDE SEQUENCE [LARGE SCALE GENOMIC DNA]</scope>
    <source>
        <strain evidence="10 11">Lac-M11</strain>
    </source>
</reference>
<keyword evidence="11" id="KW-1185">Reference proteome</keyword>
<feature type="transmembrane region" description="Helical" evidence="8">
    <location>
        <begin position="253"/>
        <end position="272"/>
    </location>
</feature>
<dbReference type="PANTHER" id="PTHR32322:SF18">
    <property type="entry name" value="S-ADENOSYLMETHIONINE_S-ADENOSYLHOMOCYSTEINE TRANSPORTER"/>
    <property type="match status" value="1"/>
</dbReference>
<feature type="transmembrane region" description="Helical" evidence="8">
    <location>
        <begin position="158"/>
        <end position="179"/>
    </location>
</feature>
<evidence type="ECO:0000256" key="1">
    <source>
        <dbReference type="ARBA" id="ARBA00004651"/>
    </source>
</evidence>
<evidence type="ECO:0000256" key="6">
    <source>
        <dbReference type="ARBA" id="ARBA00023136"/>
    </source>
</evidence>
<comment type="similarity">
    <text evidence="2">Belongs to the drug/metabolite transporter (DMT) superfamily. 10 TMS drug/metabolite exporter (DME) (TC 2.A.7.3) family.</text>
</comment>
<keyword evidence="6 8" id="KW-0472">Membrane</keyword>
<feature type="transmembrane region" description="Helical" evidence="8">
    <location>
        <begin position="278"/>
        <end position="305"/>
    </location>
</feature>
<dbReference type="RefSeq" id="WP_165060049.1">
    <property type="nucleotide sequence ID" value="NZ_JAADJS010000003.1"/>
</dbReference>
<name>A0A6M2B6P2_9GAMM</name>
<organism evidence="10 11">
    <name type="scientific">Rahnella contaminans</name>
    <dbReference type="NCBI Taxonomy" id="2703882"/>
    <lineage>
        <taxon>Bacteria</taxon>
        <taxon>Pseudomonadati</taxon>
        <taxon>Pseudomonadota</taxon>
        <taxon>Gammaproteobacteria</taxon>
        <taxon>Enterobacterales</taxon>
        <taxon>Yersiniaceae</taxon>
        <taxon>Rahnella</taxon>
    </lineage>
</organism>
<feature type="transmembrane region" description="Helical" evidence="8">
    <location>
        <begin position="101"/>
        <end position="119"/>
    </location>
</feature>
<dbReference type="PANTHER" id="PTHR32322">
    <property type="entry name" value="INNER MEMBRANE TRANSPORTER"/>
    <property type="match status" value="1"/>
</dbReference>
<dbReference type="Pfam" id="PF00892">
    <property type="entry name" value="EamA"/>
    <property type="match status" value="2"/>
</dbReference>
<feature type="transmembrane region" description="Helical" evidence="8">
    <location>
        <begin position="71"/>
        <end position="89"/>
    </location>
</feature>
<feature type="transmembrane region" description="Helical" evidence="8">
    <location>
        <begin position="36"/>
        <end position="59"/>
    </location>
</feature>
<evidence type="ECO:0000256" key="5">
    <source>
        <dbReference type="ARBA" id="ARBA00022989"/>
    </source>
</evidence>
<dbReference type="GO" id="GO:0005886">
    <property type="term" value="C:plasma membrane"/>
    <property type="evidence" value="ECO:0007669"/>
    <property type="project" value="UniProtKB-SubCell"/>
</dbReference>
<sequence>MEARKPLDGMATSVMVGLCVIWGVQQVAIKSAAADITPLLQVALRSGIAGLAVLILMLVRQRKIPFSRETLRPGLLVGLLFSIEFMFVAEGLRFTTAAHMAVFLYTAPIFAALGLHFLVPEERLSALQWSGVGITFIGVIVAFLFGGHTATAPQASNMLLGDFFGLLAGMFWGMTTLVVRRSKLSSGSATMTLFYQLAGAFVLLGGLAWVTGQTHFSLSPVSVSSMVFQTVVVTFGSYLAWFSLMRRYQASRLGILSFMTPVFGIIAGVVFLHEPLKINFIAGALLILLGILTVSAEGMLGQWIAKKRLGKLR</sequence>
<dbReference type="InterPro" id="IPR037185">
    <property type="entry name" value="EmrE-like"/>
</dbReference>
<keyword evidence="3" id="KW-1003">Cell membrane</keyword>
<evidence type="ECO:0000256" key="8">
    <source>
        <dbReference type="SAM" id="Phobius"/>
    </source>
</evidence>
<keyword evidence="5 8" id="KW-1133">Transmembrane helix</keyword>
<evidence type="ECO:0000313" key="10">
    <source>
        <dbReference type="EMBL" id="NGX88539.1"/>
    </source>
</evidence>
<evidence type="ECO:0000256" key="4">
    <source>
        <dbReference type="ARBA" id="ARBA00022692"/>
    </source>
</evidence>